<dbReference type="EMBL" id="JAWDIE010000014">
    <property type="protein sequence ID" value="MEJ7138748.1"/>
    <property type="molecule type" value="Genomic_DNA"/>
</dbReference>
<keyword evidence="1" id="KW-0328">Glycosyltransferase</keyword>
<evidence type="ECO:0000313" key="2">
    <source>
        <dbReference type="Proteomes" id="UP001364695"/>
    </source>
</evidence>
<keyword evidence="2" id="KW-1185">Reference proteome</keyword>
<name>A0ACC6P3F2_9BURK</name>
<reference evidence="1" key="1">
    <citation type="submission" date="2023-10" db="EMBL/GenBank/DDBJ databases">
        <title>Amphibacter perezi, gen. nov., sp. nov. a novel taxa of the family Comamonadaceae, class Betaproteobacteria isolated from the skin microbiota of Pelophylax perezi from different populations.</title>
        <authorList>
            <person name="Costa S."/>
            <person name="Proenca D.N."/>
            <person name="Lopes I."/>
            <person name="Morais P.V."/>
        </authorList>
    </citation>
    <scope>NUCLEOTIDE SEQUENCE</scope>
    <source>
        <strain evidence="1">SL12-8</strain>
    </source>
</reference>
<sequence length="503" mass="55047">MKIPRLRTGGSLSVAGFVFIWTLLWWAMRTLARPNLDGYGDMLENYAWGQVFEWGTHKHPPLQAWLAGAWFRVWPDTAWAYWLLAGLNVAVALAGVAALARQDAKAGRSRSLALVAVLLAALALPYSTLAGKLNANSVLLAVWPWLVWVLLRSVRAHGRPLLQAVALGLLAALAMLGKYYSAVLLTALALALLLSPSGRRWYLTRWPWLALAVCLLALSPHMAWLVHHEGLPLKYVEDQGDGRIGGVNLLKFALGPLMYWAIPLLGVLWAVRRQPRAALRRIWRGPDDILLTASVLVWAISMGFGLSGFVELSLPWIIPIGFAYTVLLVRALDDGQIDACAAALRRHGLKGAAALLGLAGVMTAVSAFKPSRAYDLPREAAAQAVMALWQQQHPGQKLAWVSGAWPEIALLAFYGDAQVRVLPERPDTPVSLTFSRQGQFAGQWGAWLCPGAGADAACSAQAQQLARRSGQPLQTLTVHASGWRWHWRQPKDVPYSVVFIPPN</sequence>
<dbReference type="Proteomes" id="UP001364695">
    <property type="component" value="Unassembled WGS sequence"/>
</dbReference>
<evidence type="ECO:0000313" key="1">
    <source>
        <dbReference type="EMBL" id="MEJ7138748.1"/>
    </source>
</evidence>
<organism evidence="1 2">
    <name type="scientific">Amphibiibacter pelophylacis</name>
    <dbReference type="NCBI Taxonomy" id="1799477"/>
    <lineage>
        <taxon>Bacteria</taxon>
        <taxon>Pseudomonadati</taxon>
        <taxon>Pseudomonadota</taxon>
        <taxon>Betaproteobacteria</taxon>
        <taxon>Burkholderiales</taxon>
        <taxon>Sphaerotilaceae</taxon>
        <taxon>Amphibiibacter</taxon>
    </lineage>
</organism>
<protein>
    <submittedName>
        <fullName evidence="1">Glycosyltransferase family 39 protein</fullName>
        <ecNumber evidence="1">2.4.-.-</ecNumber>
    </submittedName>
</protein>
<accession>A0ACC6P3F2</accession>
<dbReference type="EC" id="2.4.-.-" evidence="1"/>
<gene>
    <name evidence="1" type="ORF">RV045_09975</name>
</gene>
<comment type="caution">
    <text evidence="1">The sequence shown here is derived from an EMBL/GenBank/DDBJ whole genome shotgun (WGS) entry which is preliminary data.</text>
</comment>
<proteinExistence type="predicted"/>
<keyword evidence="1" id="KW-0808">Transferase</keyword>